<dbReference type="Proteomes" id="UP001236620">
    <property type="component" value="Unassembled WGS sequence"/>
</dbReference>
<dbReference type="PANTHER" id="PTHR43358:SF4">
    <property type="entry name" value="ALPHA_BETA HYDROLASE FOLD-1 DOMAIN-CONTAINING PROTEIN"/>
    <property type="match status" value="1"/>
</dbReference>
<organism evidence="2 3">
    <name type="scientific">Mycoplasma yeatsii</name>
    <dbReference type="NCBI Taxonomy" id="51365"/>
    <lineage>
        <taxon>Bacteria</taxon>
        <taxon>Bacillati</taxon>
        <taxon>Mycoplasmatota</taxon>
        <taxon>Mollicutes</taxon>
        <taxon>Mycoplasmataceae</taxon>
        <taxon>Mycoplasma</taxon>
    </lineage>
</organism>
<evidence type="ECO:0000313" key="2">
    <source>
        <dbReference type="EMBL" id="MDQ0567425.1"/>
    </source>
</evidence>
<proteinExistence type="predicted"/>
<dbReference type="Gene3D" id="3.40.50.1820">
    <property type="entry name" value="alpha/beta hydrolase"/>
    <property type="match status" value="1"/>
</dbReference>
<dbReference type="InterPro" id="IPR029058">
    <property type="entry name" value="AB_hydrolase_fold"/>
</dbReference>
<dbReference type="EMBL" id="JAUSWP010000001">
    <property type="protein sequence ID" value="MDQ0567425.1"/>
    <property type="molecule type" value="Genomic_DNA"/>
</dbReference>
<evidence type="ECO:0000259" key="1">
    <source>
        <dbReference type="Pfam" id="PF00561"/>
    </source>
</evidence>
<comment type="caution">
    <text evidence="2">The sequence shown here is derived from an EMBL/GenBank/DDBJ whole genome shotgun (WGS) entry which is preliminary data.</text>
</comment>
<dbReference type="PANTHER" id="PTHR43358">
    <property type="entry name" value="ALPHA/BETA-HYDROLASE"/>
    <property type="match status" value="1"/>
</dbReference>
<protein>
    <submittedName>
        <fullName evidence="2">Alpha-beta hydrolase superfamily lysophospholipase</fullName>
    </submittedName>
</protein>
<sequence>MKKEITNQYSSIALAMITMWNSKFSKTIYKREDGFSVNFNPIKAFSWLNPTNRNSNKKLKIKEYKTPTINFFTNSFDGTRIAGSIWLNSKQSDKWVVGVHGYNSNRVEVLYLLWHYRQLGYNIITFDFRNHGVSEGKVTTWGYQEKGDLITIINWLIQKYNVSTLGLVGTSMGAFTINYFLLTEPNLIKKANIKWAISDSSYMSVKHLLKKMVTNNAPRFLQGLGNDILKDILKVYKQEYQVNLSDLNFRELIQTSNKYIPVLYFHNRYDKVTNYLDSVRMCKIKNNIEQANENKVIIYDQGVHHTKSIIEFENDYIARSLKFVRSHENSGKNN</sequence>
<keyword evidence="3" id="KW-1185">Reference proteome</keyword>
<reference evidence="2" key="1">
    <citation type="submission" date="2023-07" db="EMBL/GenBank/DDBJ databases">
        <title>Genomic Encyclopedia of Type Strains, Phase IV (KMG-IV): sequencing the most valuable type-strain genomes for metagenomic binning, comparative biology and taxonomic classification.</title>
        <authorList>
            <person name="Goeker M."/>
        </authorList>
    </citation>
    <scope>NUCLEOTIDE SEQUENCE [LARGE SCALE GENOMIC DNA]</scope>
    <source>
        <strain evidence="2">DSM 22019</strain>
    </source>
</reference>
<feature type="domain" description="AB hydrolase-1" evidence="1">
    <location>
        <begin position="95"/>
        <end position="250"/>
    </location>
</feature>
<evidence type="ECO:0000313" key="3">
    <source>
        <dbReference type="Proteomes" id="UP001236620"/>
    </source>
</evidence>
<keyword evidence="2" id="KW-0378">Hydrolase</keyword>
<accession>A0ABU0NDB4</accession>
<dbReference type="InterPro" id="IPR052920">
    <property type="entry name" value="DNA-binding_regulatory"/>
</dbReference>
<name>A0ABU0NDB4_9MOLU</name>
<gene>
    <name evidence="2" type="ORF">J2Z63_000046</name>
</gene>
<dbReference type="Pfam" id="PF00561">
    <property type="entry name" value="Abhydrolase_1"/>
    <property type="match status" value="1"/>
</dbReference>
<dbReference type="SUPFAM" id="SSF53474">
    <property type="entry name" value="alpha/beta-Hydrolases"/>
    <property type="match status" value="1"/>
</dbReference>
<dbReference type="GO" id="GO:0016787">
    <property type="term" value="F:hydrolase activity"/>
    <property type="evidence" value="ECO:0007669"/>
    <property type="project" value="UniProtKB-KW"/>
</dbReference>
<dbReference type="InterPro" id="IPR000073">
    <property type="entry name" value="AB_hydrolase_1"/>
</dbReference>